<dbReference type="PROSITE" id="PS00028">
    <property type="entry name" value="ZINC_FINGER_C2H2_1"/>
    <property type="match status" value="1"/>
</dbReference>
<evidence type="ECO:0000256" key="3">
    <source>
        <dbReference type="ARBA" id="ARBA00022737"/>
    </source>
</evidence>
<dbReference type="GO" id="GO:0005634">
    <property type="term" value="C:nucleus"/>
    <property type="evidence" value="ECO:0007669"/>
    <property type="project" value="UniProtKB-SubCell"/>
</dbReference>
<dbReference type="Gene3D" id="3.30.160.60">
    <property type="entry name" value="Classic Zinc Finger"/>
    <property type="match status" value="1"/>
</dbReference>
<dbReference type="InterPro" id="IPR013087">
    <property type="entry name" value="Znf_C2H2_type"/>
</dbReference>
<dbReference type="EMBL" id="LNIX01000043">
    <property type="protein sequence ID" value="OXA38866.1"/>
    <property type="molecule type" value="Genomic_DNA"/>
</dbReference>
<dbReference type="PANTHER" id="PTHR24394:SF29">
    <property type="entry name" value="MYONEURIN"/>
    <property type="match status" value="1"/>
</dbReference>
<name>A0A226D3N8_FOLCA</name>
<keyword evidence="6" id="KW-0539">Nucleus</keyword>
<sequence>MSSCSICSESTNLSPLALQEMEILTKFVLSQEQIALILQTENPPPILCCQICSSTILSLAETQIENIASSLRAVISSRNGLFNKVRNESKISELPHLVAADNDSPADKISKNDDDQHLSECLEEEGEEIIVKVEPTYYYDDDDEVMSDPLNMPQNDDDNNSHHVANSGVKIPPNLVCTICQPNVTFTRYDVFMSRLRSNKIHPHLSEADIAALKKFVCKECGVMFTLNKGLLRHMRIHPDISAAEISAMRMRNRPINSKFGVGAPSKYVCKICQPSVTFHRSDTYKRHMRNKNIHPNLSEEDISGGLYNS</sequence>
<keyword evidence="10" id="KW-1185">Reference proteome</keyword>
<feature type="domain" description="C2H2-type" evidence="8">
    <location>
        <begin position="216"/>
        <end position="238"/>
    </location>
</feature>
<dbReference type="PROSITE" id="PS50157">
    <property type="entry name" value="ZINC_FINGER_C2H2_2"/>
    <property type="match status" value="1"/>
</dbReference>
<dbReference type="InterPro" id="IPR036236">
    <property type="entry name" value="Znf_C2H2_sf"/>
</dbReference>
<dbReference type="SUPFAM" id="SSF57667">
    <property type="entry name" value="beta-beta-alpha zinc fingers"/>
    <property type="match status" value="1"/>
</dbReference>
<keyword evidence="2" id="KW-0479">Metal-binding</keyword>
<dbReference type="SMART" id="SM00355">
    <property type="entry name" value="ZnF_C2H2"/>
    <property type="match status" value="2"/>
</dbReference>
<reference evidence="9 10" key="1">
    <citation type="submission" date="2015-12" db="EMBL/GenBank/DDBJ databases">
        <title>The genome of Folsomia candida.</title>
        <authorList>
            <person name="Faddeeva A."/>
            <person name="Derks M.F."/>
            <person name="Anvar Y."/>
            <person name="Smit S."/>
            <person name="Van Straalen N."/>
            <person name="Roelofs D."/>
        </authorList>
    </citation>
    <scope>NUCLEOTIDE SEQUENCE [LARGE SCALE GENOMIC DNA]</scope>
    <source>
        <strain evidence="9 10">VU population</strain>
        <tissue evidence="9">Whole body</tissue>
    </source>
</reference>
<dbReference type="AlphaFoldDB" id="A0A226D3N8"/>
<dbReference type="Proteomes" id="UP000198287">
    <property type="component" value="Unassembled WGS sequence"/>
</dbReference>
<evidence type="ECO:0000256" key="2">
    <source>
        <dbReference type="ARBA" id="ARBA00022723"/>
    </source>
</evidence>
<keyword evidence="3" id="KW-0677">Repeat</keyword>
<evidence type="ECO:0000259" key="8">
    <source>
        <dbReference type="PROSITE" id="PS50157"/>
    </source>
</evidence>
<dbReference type="PANTHER" id="PTHR24394">
    <property type="entry name" value="ZINC FINGER PROTEIN"/>
    <property type="match status" value="1"/>
</dbReference>
<dbReference type="GO" id="GO:0000981">
    <property type="term" value="F:DNA-binding transcription factor activity, RNA polymerase II-specific"/>
    <property type="evidence" value="ECO:0007669"/>
    <property type="project" value="TreeGrafter"/>
</dbReference>
<dbReference type="Pfam" id="PF00096">
    <property type="entry name" value="zf-C2H2"/>
    <property type="match status" value="1"/>
</dbReference>
<evidence type="ECO:0000313" key="10">
    <source>
        <dbReference type="Proteomes" id="UP000198287"/>
    </source>
</evidence>
<protein>
    <submittedName>
        <fullName evidence="9">Zinc finger and BTB domain-containing protein 7A</fullName>
    </submittedName>
</protein>
<accession>A0A226D3N8</accession>
<evidence type="ECO:0000256" key="1">
    <source>
        <dbReference type="ARBA" id="ARBA00004123"/>
    </source>
</evidence>
<organism evidence="9 10">
    <name type="scientific">Folsomia candida</name>
    <name type="common">Springtail</name>
    <dbReference type="NCBI Taxonomy" id="158441"/>
    <lineage>
        <taxon>Eukaryota</taxon>
        <taxon>Metazoa</taxon>
        <taxon>Ecdysozoa</taxon>
        <taxon>Arthropoda</taxon>
        <taxon>Hexapoda</taxon>
        <taxon>Collembola</taxon>
        <taxon>Entomobryomorpha</taxon>
        <taxon>Isotomoidea</taxon>
        <taxon>Isotomidae</taxon>
        <taxon>Proisotominae</taxon>
        <taxon>Folsomia</taxon>
    </lineage>
</organism>
<evidence type="ECO:0000256" key="7">
    <source>
        <dbReference type="PROSITE-ProRule" id="PRU00042"/>
    </source>
</evidence>
<evidence type="ECO:0000313" key="9">
    <source>
        <dbReference type="EMBL" id="OXA38866.1"/>
    </source>
</evidence>
<gene>
    <name evidence="9" type="ORF">Fcan01_26358</name>
</gene>
<evidence type="ECO:0000256" key="4">
    <source>
        <dbReference type="ARBA" id="ARBA00022771"/>
    </source>
</evidence>
<keyword evidence="4 7" id="KW-0863">Zinc-finger</keyword>
<dbReference type="OrthoDB" id="3069995at2759"/>
<comment type="caution">
    <text evidence="9">The sequence shown here is derived from an EMBL/GenBank/DDBJ whole genome shotgun (WGS) entry which is preliminary data.</text>
</comment>
<keyword evidence="5" id="KW-0862">Zinc</keyword>
<dbReference type="FunFam" id="3.30.160.60:FF:000100">
    <property type="entry name" value="Zinc finger 45-like"/>
    <property type="match status" value="1"/>
</dbReference>
<dbReference type="GO" id="GO:0008270">
    <property type="term" value="F:zinc ion binding"/>
    <property type="evidence" value="ECO:0007669"/>
    <property type="project" value="UniProtKB-KW"/>
</dbReference>
<comment type="subcellular location">
    <subcellularLocation>
        <location evidence="1">Nucleus</location>
    </subcellularLocation>
</comment>
<evidence type="ECO:0000256" key="5">
    <source>
        <dbReference type="ARBA" id="ARBA00022833"/>
    </source>
</evidence>
<evidence type="ECO:0000256" key="6">
    <source>
        <dbReference type="ARBA" id="ARBA00023242"/>
    </source>
</evidence>
<proteinExistence type="predicted"/>